<dbReference type="Gene3D" id="3.30.420.10">
    <property type="entry name" value="Ribonuclease H-like superfamily/Ribonuclease H"/>
    <property type="match status" value="1"/>
</dbReference>
<dbReference type="SUPFAM" id="SSF53098">
    <property type="entry name" value="Ribonuclease H-like"/>
    <property type="match status" value="1"/>
</dbReference>
<feature type="region of interest" description="Disordered" evidence="1">
    <location>
        <begin position="1"/>
        <end position="21"/>
    </location>
</feature>
<organism evidence="3 4">
    <name type="scientific">Bionectria ochroleuca</name>
    <name type="common">Gliocladium roseum</name>
    <dbReference type="NCBI Taxonomy" id="29856"/>
    <lineage>
        <taxon>Eukaryota</taxon>
        <taxon>Fungi</taxon>
        <taxon>Dikarya</taxon>
        <taxon>Ascomycota</taxon>
        <taxon>Pezizomycotina</taxon>
        <taxon>Sordariomycetes</taxon>
        <taxon>Hypocreomycetidae</taxon>
        <taxon>Hypocreales</taxon>
        <taxon>Bionectriaceae</taxon>
        <taxon>Clonostachys</taxon>
    </lineage>
</organism>
<proteinExistence type="predicted"/>
<comment type="caution">
    <text evidence="3">The sequence shown here is derived from an EMBL/GenBank/DDBJ whole genome shotgun (WGS) entry which is preliminary data.</text>
</comment>
<name>A0ABY6TPP7_BIOOC</name>
<evidence type="ECO:0000256" key="1">
    <source>
        <dbReference type="SAM" id="MobiDB-lite"/>
    </source>
</evidence>
<dbReference type="InterPro" id="IPR036397">
    <property type="entry name" value="RNaseH_sf"/>
</dbReference>
<dbReference type="InterPro" id="IPR012337">
    <property type="entry name" value="RNaseH-like_sf"/>
</dbReference>
<reference evidence="3 4" key="1">
    <citation type="submission" date="2019-06" db="EMBL/GenBank/DDBJ databases">
        <authorList>
            <person name="Broberg M."/>
        </authorList>
    </citation>
    <scope>NUCLEOTIDE SEQUENCE [LARGE SCALE GENOMIC DNA]</scope>
</reference>
<dbReference type="PROSITE" id="PS50879">
    <property type="entry name" value="RNASE_H_1"/>
    <property type="match status" value="1"/>
</dbReference>
<keyword evidence="4" id="KW-1185">Reference proteome</keyword>
<dbReference type="Pfam" id="PF00075">
    <property type="entry name" value="RNase_H"/>
    <property type="match status" value="1"/>
</dbReference>
<protein>
    <recommendedName>
        <fullName evidence="2">RNase H type-1 domain-containing protein</fullName>
    </recommendedName>
</protein>
<accession>A0ABY6TPP7</accession>
<evidence type="ECO:0000313" key="3">
    <source>
        <dbReference type="EMBL" id="VUC20078.1"/>
    </source>
</evidence>
<evidence type="ECO:0000259" key="2">
    <source>
        <dbReference type="PROSITE" id="PS50879"/>
    </source>
</evidence>
<gene>
    <name evidence="3" type="ORF">CLO192961_LOCUS11860</name>
</gene>
<sequence length="294" mass="33669">MAQYDSDDADQPRIVHDPSGESILPNVSPEMTYRMNELPLHVGPGVLTYRPIVNPQYVDLVKYRMGDKEYGVWTGTVFDNTENLSPQSMFVSRRINTLYDDITPERFMIRRRYAPRAADLKTMACIPHTVAGGFAFSVNDSADGTYARRLEKEGPSGHPNIVTRRRAELRAVVGFLESRAWWGEGWNRIVVITDSEYVVKGATSRMRTWASNNWKEPIGYLNRDLWEELSRLMGEYASGSCEISFWEVPRHWITRAGEAANDVCTLENVQEYSKMRLLLNLPPVVDVDQTYFCL</sequence>
<feature type="compositionally biased region" description="Basic and acidic residues" evidence="1">
    <location>
        <begin position="10"/>
        <end position="19"/>
    </location>
</feature>
<evidence type="ECO:0000313" key="4">
    <source>
        <dbReference type="Proteomes" id="UP000766486"/>
    </source>
</evidence>
<feature type="domain" description="RNase H type-1" evidence="2">
    <location>
        <begin position="130"/>
        <end position="273"/>
    </location>
</feature>
<dbReference type="EMBL" id="CABFNS010000064">
    <property type="protein sequence ID" value="VUC20078.1"/>
    <property type="molecule type" value="Genomic_DNA"/>
</dbReference>
<dbReference type="InterPro" id="IPR002156">
    <property type="entry name" value="RNaseH_domain"/>
</dbReference>
<dbReference type="Proteomes" id="UP000766486">
    <property type="component" value="Unassembled WGS sequence"/>
</dbReference>